<evidence type="ECO:0000313" key="2">
    <source>
        <dbReference type="EMBL" id="KAJ8386904.1"/>
    </source>
</evidence>
<name>A0AAD7RMI8_9TELE</name>
<protein>
    <submittedName>
        <fullName evidence="2">Uncharacterized protein</fullName>
    </submittedName>
</protein>
<dbReference type="Proteomes" id="UP001221898">
    <property type="component" value="Unassembled WGS sequence"/>
</dbReference>
<evidence type="ECO:0000256" key="1">
    <source>
        <dbReference type="SAM" id="MobiDB-lite"/>
    </source>
</evidence>
<accession>A0AAD7RMI8</accession>
<dbReference type="AlphaFoldDB" id="A0AAD7RMI8"/>
<feature type="region of interest" description="Disordered" evidence="1">
    <location>
        <begin position="35"/>
        <end position="64"/>
    </location>
</feature>
<comment type="caution">
    <text evidence="2">The sequence shown here is derived from an EMBL/GenBank/DDBJ whole genome shotgun (WGS) entry which is preliminary data.</text>
</comment>
<reference evidence="2" key="1">
    <citation type="journal article" date="2023" name="Science">
        <title>Genome structures resolve the early diversification of teleost fishes.</title>
        <authorList>
            <person name="Parey E."/>
            <person name="Louis A."/>
            <person name="Montfort J."/>
            <person name="Bouchez O."/>
            <person name="Roques C."/>
            <person name="Iampietro C."/>
            <person name="Lluch J."/>
            <person name="Castinel A."/>
            <person name="Donnadieu C."/>
            <person name="Desvignes T."/>
            <person name="Floi Bucao C."/>
            <person name="Jouanno E."/>
            <person name="Wen M."/>
            <person name="Mejri S."/>
            <person name="Dirks R."/>
            <person name="Jansen H."/>
            <person name="Henkel C."/>
            <person name="Chen W.J."/>
            <person name="Zahm M."/>
            <person name="Cabau C."/>
            <person name="Klopp C."/>
            <person name="Thompson A.W."/>
            <person name="Robinson-Rechavi M."/>
            <person name="Braasch I."/>
            <person name="Lecointre G."/>
            <person name="Bobe J."/>
            <person name="Postlethwait J.H."/>
            <person name="Berthelot C."/>
            <person name="Roest Crollius H."/>
            <person name="Guiguen Y."/>
        </authorList>
    </citation>
    <scope>NUCLEOTIDE SEQUENCE</scope>
    <source>
        <strain evidence="2">NC1722</strain>
    </source>
</reference>
<organism evidence="2 3">
    <name type="scientific">Aldrovandia affinis</name>
    <dbReference type="NCBI Taxonomy" id="143900"/>
    <lineage>
        <taxon>Eukaryota</taxon>
        <taxon>Metazoa</taxon>
        <taxon>Chordata</taxon>
        <taxon>Craniata</taxon>
        <taxon>Vertebrata</taxon>
        <taxon>Euteleostomi</taxon>
        <taxon>Actinopterygii</taxon>
        <taxon>Neopterygii</taxon>
        <taxon>Teleostei</taxon>
        <taxon>Notacanthiformes</taxon>
        <taxon>Halosauridae</taxon>
        <taxon>Aldrovandia</taxon>
    </lineage>
</organism>
<keyword evidence="3" id="KW-1185">Reference proteome</keyword>
<dbReference type="EMBL" id="JAINUG010000220">
    <property type="protein sequence ID" value="KAJ8386904.1"/>
    <property type="molecule type" value="Genomic_DNA"/>
</dbReference>
<evidence type="ECO:0000313" key="3">
    <source>
        <dbReference type="Proteomes" id="UP001221898"/>
    </source>
</evidence>
<gene>
    <name evidence="2" type="ORF">AAFF_G00165010</name>
</gene>
<proteinExistence type="predicted"/>
<sequence>MQTLCCRANRLEDLVGRVEALARVPLRVLLGADMAAQPEQGDGPRRGARVRLNRGTGEPRSSGSRCPLGSILPHLSAALIEVVILGRKRSPPASAGVNQSLIERQCFKAPCRAPRPSGPAVPESRGLEEAWAGEGLGGLEEPFPRVQCCSDRRGACRCAVLFTLRRWPPARLLPPRRGED</sequence>